<organism evidence="6 7">
    <name type="scientific">Coregonus suidteri</name>
    <dbReference type="NCBI Taxonomy" id="861788"/>
    <lineage>
        <taxon>Eukaryota</taxon>
        <taxon>Metazoa</taxon>
        <taxon>Chordata</taxon>
        <taxon>Craniata</taxon>
        <taxon>Vertebrata</taxon>
        <taxon>Euteleostomi</taxon>
        <taxon>Actinopterygii</taxon>
        <taxon>Neopterygii</taxon>
        <taxon>Teleostei</taxon>
        <taxon>Protacanthopterygii</taxon>
        <taxon>Salmoniformes</taxon>
        <taxon>Salmonidae</taxon>
        <taxon>Coregoninae</taxon>
        <taxon>Coregonus</taxon>
    </lineage>
</organism>
<dbReference type="EMBL" id="JAGTTL010000016">
    <property type="protein sequence ID" value="KAK6310410.1"/>
    <property type="molecule type" value="Genomic_DNA"/>
</dbReference>
<feature type="domain" description="RRM" evidence="5">
    <location>
        <begin position="350"/>
        <end position="423"/>
    </location>
</feature>
<dbReference type="SUPFAM" id="SSF54928">
    <property type="entry name" value="RNA-binding domain, RBD"/>
    <property type="match status" value="3"/>
</dbReference>
<feature type="domain" description="RRM" evidence="5">
    <location>
        <begin position="168"/>
        <end position="244"/>
    </location>
</feature>
<feature type="compositionally biased region" description="Polar residues" evidence="4">
    <location>
        <begin position="31"/>
        <end position="40"/>
    </location>
</feature>
<evidence type="ECO:0000256" key="3">
    <source>
        <dbReference type="PROSITE-ProRule" id="PRU00176"/>
    </source>
</evidence>
<sequence>MAQSGKAIPSRTSTTQKVGEIGDDKEDKNNSEGQTDSPASTEEVAAPTPQVIVVDAPTPQVIFSTEPDANEDGDGDKVAPIEDDVTEDKEVKDVPDCEGEQMDTTPAPAAEEETVKVTFESENAVEDANNVDEKTNGNDQAVAVAPVKRKAEDETSPAKKTKGINDGFCLFVGNLNTTKEVEELNDALANFFTSHSLLFQAIRVDITKKFAYVDFHTEEDLMKALELDRVKILDQKIRLGKANVKDVTADEKKAKDAKTLYVKNIPFAATKEDLKKVFDTAVEIRFPRGIGRPSKGIAYIEFKTEAIAEKVLEEKQGTDVQGRVIVIDFLGEKSQQQKMTNAPAEATPNNELLVTNLAYTAKEDALKKVFLKAVSVRIPQSNGKPRGHAFIQFESVEDAKEAMESSLNKEICGRAIGVKFSQKRPEGDQGNSVPSKTLMVRNLAKETSEETLKSSFEGAIEARVTKDKETGESRGFGFVDFESIEVCKAVKEAVVDLQIDGSKVTLIYATPQGERGPRGEGTGFNRSFRGKPGGRGGARGRGRGGGFRGGRGGRGGGGGRRT</sequence>
<proteinExistence type="predicted"/>
<feature type="compositionally biased region" description="Gly residues" evidence="4">
    <location>
        <begin position="531"/>
        <end position="562"/>
    </location>
</feature>
<dbReference type="Proteomes" id="UP001356427">
    <property type="component" value="Unassembled WGS sequence"/>
</dbReference>
<dbReference type="GO" id="GO:0003723">
    <property type="term" value="F:RNA binding"/>
    <property type="evidence" value="ECO:0007669"/>
    <property type="project" value="UniProtKB-UniRule"/>
</dbReference>
<evidence type="ECO:0000256" key="1">
    <source>
        <dbReference type="ARBA" id="ARBA00022737"/>
    </source>
</evidence>
<evidence type="ECO:0000313" key="6">
    <source>
        <dbReference type="EMBL" id="KAK6310410.1"/>
    </source>
</evidence>
<dbReference type="InterPro" id="IPR035979">
    <property type="entry name" value="RBD_domain_sf"/>
</dbReference>
<evidence type="ECO:0000256" key="4">
    <source>
        <dbReference type="SAM" id="MobiDB-lite"/>
    </source>
</evidence>
<protein>
    <recommendedName>
        <fullName evidence="5">RRM domain-containing protein</fullName>
    </recommendedName>
</protein>
<feature type="domain" description="RRM" evidence="5">
    <location>
        <begin position="436"/>
        <end position="511"/>
    </location>
</feature>
<dbReference type="InterPro" id="IPR012677">
    <property type="entry name" value="Nucleotide-bd_a/b_plait_sf"/>
</dbReference>
<comment type="caution">
    <text evidence="6">The sequence shown here is derived from an EMBL/GenBank/DDBJ whole genome shotgun (WGS) entry which is preliminary data.</text>
</comment>
<dbReference type="PANTHER" id="PTHR23236">
    <property type="entry name" value="EUKARYOTIC TRANSLATION INITIATION FACTOR 4B/4H"/>
    <property type="match status" value="1"/>
</dbReference>
<feature type="region of interest" description="Disordered" evidence="4">
    <location>
        <begin position="511"/>
        <end position="562"/>
    </location>
</feature>
<keyword evidence="1" id="KW-0677">Repeat</keyword>
<evidence type="ECO:0000313" key="7">
    <source>
        <dbReference type="Proteomes" id="UP001356427"/>
    </source>
</evidence>
<feature type="region of interest" description="Disordered" evidence="4">
    <location>
        <begin position="130"/>
        <end position="159"/>
    </location>
</feature>
<evidence type="ECO:0000259" key="5">
    <source>
        <dbReference type="PROSITE" id="PS50102"/>
    </source>
</evidence>
<dbReference type="SMART" id="SM00360">
    <property type="entry name" value="RRM"/>
    <property type="match status" value="4"/>
</dbReference>
<feature type="domain" description="RRM" evidence="5">
    <location>
        <begin position="258"/>
        <end position="332"/>
    </location>
</feature>
<feature type="region of interest" description="Disordered" evidence="4">
    <location>
        <begin position="1"/>
        <end position="112"/>
    </location>
</feature>
<gene>
    <name evidence="6" type="ORF">J4Q44_G00184650</name>
</gene>
<dbReference type="PROSITE" id="PS50102">
    <property type="entry name" value="RRM"/>
    <property type="match status" value="4"/>
</dbReference>
<feature type="compositionally biased region" description="Basic and acidic residues" evidence="4">
    <location>
        <begin position="20"/>
        <end position="30"/>
    </location>
</feature>
<name>A0AAN8LG06_9TELE</name>
<dbReference type="Pfam" id="PF00076">
    <property type="entry name" value="RRM_1"/>
    <property type="match status" value="4"/>
</dbReference>
<evidence type="ECO:0000256" key="2">
    <source>
        <dbReference type="ARBA" id="ARBA00022884"/>
    </source>
</evidence>
<dbReference type="InterPro" id="IPR000504">
    <property type="entry name" value="RRM_dom"/>
</dbReference>
<keyword evidence="2 3" id="KW-0694">RNA-binding</keyword>
<reference evidence="6 7" key="1">
    <citation type="submission" date="2021-04" db="EMBL/GenBank/DDBJ databases">
        <authorList>
            <person name="De Guttry C."/>
            <person name="Zahm M."/>
            <person name="Klopp C."/>
            <person name="Cabau C."/>
            <person name="Louis A."/>
            <person name="Berthelot C."/>
            <person name="Parey E."/>
            <person name="Roest Crollius H."/>
            <person name="Montfort J."/>
            <person name="Robinson-Rechavi M."/>
            <person name="Bucao C."/>
            <person name="Bouchez O."/>
            <person name="Gislard M."/>
            <person name="Lluch J."/>
            <person name="Milhes M."/>
            <person name="Lampietro C."/>
            <person name="Lopez Roques C."/>
            <person name="Donnadieu C."/>
            <person name="Braasch I."/>
            <person name="Desvignes T."/>
            <person name="Postlethwait J."/>
            <person name="Bobe J."/>
            <person name="Wedekind C."/>
            <person name="Guiguen Y."/>
        </authorList>
    </citation>
    <scope>NUCLEOTIDE SEQUENCE [LARGE SCALE GENOMIC DNA]</scope>
    <source>
        <strain evidence="6">Cs_M1</strain>
        <tissue evidence="6">Blood</tissue>
    </source>
</reference>
<dbReference type="Gene3D" id="3.30.70.330">
    <property type="match status" value="4"/>
</dbReference>
<dbReference type="PANTHER" id="PTHR23236:SF119">
    <property type="entry name" value="NUCLEAR RNA-BINDING PROTEIN SART-3"/>
    <property type="match status" value="1"/>
</dbReference>
<dbReference type="AlphaFoldDB" id="A0AAN8LG06"/>
<accession>A0AAN8LG06</accession>
<keyword evidence="7" id="KW-1185">Reference proteome</keyword>